<dbReference type="Pfam" id="PF10944">
    <property type="entry name" value="DUF2630"/>
    <property type="match status" value="1"/>
</dbReference>
<dbReference type="AlphaFoldDB" id="A0A846WS64"/>
<comment type="caution">
    <text evidence="2">The sequence shown here is derived from an EMBL/GenBank/DDBJ whole genome shotgun (WGS) entry which is preliminary data.</text>
</comment>
<dbReference type="EMBL" id="JAAXPC010000014">
    <property type="protein sequence ID" value="NKY04007.1"/>
    <property type="molecule type" value="Genomic_DNA"/>
</dbReference>
<reference evidence="2 3" key="1">
    <citation type="submission" date="2020-04" db="EMBL/GenBank/DDBJ databases">
        <title>MicrobeNet Type strains.</title>
        <authorList>
            <person name="Nicholson A.C."/>
        </authorList>
    </citation>
    <scope>NUCLEOTIDE SEQUENCE [LARGE SCALE GENOMIC DNA]</scope>
    <source>
        <strain evidence="2 3">ATCC BAA-14</strain>
    </source>
</reference>
<protein>
    <submittedName>
        <fullName evidence="2">DUF2630 family protein</fullName>
    </submittedName>
</protein>
<dbReference type="Proteomes" id="UP000563898">
    <property type="component" value="Unassembled WGS sequence"/>
</dbReference>
<dbReference type="InterPro" id="IPR020311">
    <property type="entry name" value="Uncharacterised_Rv0898c"/>
</dbReference>
<sequence>MADDFPNTDRSIRDHITELIGEEHELRERLERGDISKGEENARLRALEVDLDQCWDLLRQRQARRRAGQNPDDASARPADVVENYLE</sequence>
<evidence type="ECO:0000256" key="1">
    <source>
        <dbReference type="SAM" id="MobiDB-lite"/>
    </source>
</evidence>
<dbReference type="OMA" id="ALDQCWD"/>
<evidence type="ECO:0000313" key="3">
    <source>
        <dbReference type="Proteomes" id="UP000563898"/>
    </source>
</evidence>
<evidence type="ECO:0000313" key="2">
    <source>
        <dbReference type="EMBL" id="NKY04007.1"/>
    </source>
</evidence>
<dbReference type="RefSeq" id="WP_006372908.1">
    <property type="nucleotide sequence ID" value="NZ_CP085887.1"/>
</dbReference>
<organism evidence="2 3">
    <name type="scientific">Gordonia polyisoprenivorans</name>
    <dbReference type="NCBI Taxonomy" id="84595"/>
    <lineage>
        <taxon>Bacteria</taxon>
        <taxon>Bacillati</taxon>
        <taxon>Actinomycetota</taxon>
        <taxon>Actinomycetes</taxon>
        <taxon>Mycobacteriales</taxon>
        <taxon>Gordoniaceae</taxon>
        <taxon>Gordonia</taxon>
    </lineage>
</organism>
<proteinExistence type="predicted"/>
<name>A0A846WS64_9ACTN</name>
<accession>A0A846WS64</accession>
<feature type="region of interest" description="Disordered" evidence="1">
    <location>
        <begin position="63"/>
        <end position="87"/>
    </location>
</feature>
<gene>
    <name evidence="2" type="ORF">HGA05_20775</name>
</gene>
<dbReference type="GeneID" id="90160363"/>